<dbReference type="RefSeq" id="WP_072899430.1">
    <property type="nucleotide sequence ID" value="NZ_FQXB01000001.1"/>
</dbReference>
<organism evidence="1 2">
    <name type="scientific">Cognatiyoonia sediminum</name>
    <dbReference type="NCBI Taxonomy" id="1508389"/>
    <lineage>
        <taxon>Bacteria</taxon>
        <taxon>Pseudomonadati</taxon>
        <taxon>Pseudomonadota</taxon>
        <taxon>Alphaproteobacteria</taxon>
        <taxon>Rhodobacterales</taxon>
        <taxon>Paracoccaceae</taxon>
        <taxon>Cognatiyoonia</taxon>
    </lineage>
</organism>
<keyword evidence="2" id="KW-1185">Reference proteome</keyword>
<dbReference type="EMBL" id="FQXB01000001">
    <property type="protein sequence ID" value="SHG75226.1"/>
    <property type="molecule type" value="Genomic_DNA"/>
</dbReference>
<name>A0A1M5MDC6_9RHOB</name>
<protein>
    <submittedName>
        <fullName evidence="1">Uncharacterized protein</fullName>
    </submittedName>
</protein>
<evidence type="ECO:0000313" key="1">
    <source>
        <dbReference type="EMBL" id="SHG75226.1"/>
    </source>
</evidence>
<dbReference type="Proteomes" id="UP000184074">
    <property type="component" value="Unassembled WGS sequence"/>
</dbReference>
<evidence type="ECO:0000313" key="2">
    <source>
        <dbReference type="Proteomes" id="UP000184074"/>
    </source>
</evidence>
<proteinExistence type="predicted"/>
<dbReference type="OrthoDB" id="7830924at2"/>
<dbReference type="AlphaFoldDB" id="A0A1M5MDC6"/>
<sequence length="131" mass="14423">MADGESTFTVYAKIEGLWQGAYGSGMDIMADAGVDNEDALEAFLAENPQHAADMQQAARDFFVNHNSDGLKEMAQTYLPQMDRYEADRVKELLTDAGYSFSDRPEGGLFVNVNGTPVSWEVAVKQQIISFS</sequence>
<accession>A0A1M5MDC6</accession>
<gene>
    <name evidence="1" type="ORF">SAMN05444003_0770</name>
</gene>
<reference evidence="1 2" key="1">
    <citation type="submission" date="2016-11" db="EMBL/GenBank/DDBJ databases">
        <authorList>
            <person name="Jaros S."/>
            <person name="Januszkiewicz K."/>
            <person name="Wedrychowicz H."/>
        </authorList>
    </citation>
    <scope>NUCLEOTIDE SEQUENCE [LARGE SCALE GENOMIC DNA]</scope>
    <source>
        <strain evidence="1 2">DSM 28715</strain>
    </source>
</reference>